<feature type="compositionally biased region" description="Low complexity" evidence="1">
    <location>
        <begin position="467"/>
        <end position="484"/>
    </location>
</feature>
<dbReference type="GO" id="GO:0005643">
    <property type="term" value="C:nuclear pore"/>
    <property type="evidence" value="ECO:0007669"/>
    <property type="project" value="TreeGrafter"/>
</dbReference>
<dbReference type="InterPro" id="IPR000156">
    <property type="entry name" value="Ran_bind_dom"/>
</dbReference>
<dbReference type="InterPro" id="IPR011993">
    <property type="entry name" value="PH-like_dom_sf"/>
</dbReference>
<accession>A0A182T3J1</accession>
<feature type="domain" description="RanBD1" evidence="2">
    <location>
        <begin position="1"/>
        <end position="104"/>
    </location>
</feature>
<sequence>MYAHRAKLYRFVCSEWKERGIGDVKILKHKVTGKLRVVMRREQVLKICLNHALTEDICYTKKDDKSWQFVANDFSEGNFEIMNFCLRFKSSDIAQDFREAITDALSGKLNTSVAAVDEAGDDTKITTPSHNDTTITSTSSPIGALNFSKLSDISLNDRETAQKLKLPDNFFETTATTTPCAGCRGCDSDGFVFPAIQGKQPSTATDDDEDPPLPIDIKSVKPLPPAVPSSSPKKVLFGTPTTNIFGGDGAVKVDAAPAAPIPGLFSGLSFKVPSGTVGSNAVASTTNTFLSTEQKSSSSPFMPVASIFGGVQSSATADQTAASATNAKFAFGSSLAIGSAASGGSIFSASLNTTPKTSFVASAATPGAQVTPTTVDNGKTPTALLSSATKQTSTSSPLLQPSSLTTPPSGKTAEGAGKFFGSSVGGFGSSGGGFGSTGSSTNIFSGGNIFGSSSTNTASSVTAATTLSSAVSSTTPTTTTGSSSLFGSVEFSDAGKPSIFGGGSGFTFGSLAKQSTTGTNSSSVSSSGNNSDGPALFKMDDSVSFATLASSNSPAFSNTVKQSDDGTKPAGGFVGLTVKEDFFSRSASAKLNTSADGGSNNADPNNGNADDAAAAGGGEDGTGATAGDENYDPYYAPVIQLPDEIEVRTGEEEETKLFGERAKLYRYDAVTKEWKERGVGELKILHHPVRNTYRLLLRREQIFKL</sequence>
<feature type="region of interest" description="Disordered" evidence="1">
    <location>
        <begin position="467"/>
        <end position="486"/>
    </location>
</feature>
<feature type="compositionally biased region" description="Low complexity" evidence="1">
    <location>
        <begin position="595"/>
        <end position="614"/>
    </location>
</feature>
<dbReference type="PANTHER" id="PTHR23138:SF87">
    <property type="entry name" value="E3 SUMO-PROTEIN LIGASE RANBP2"/>
    <property type="match status" value="1"/>
</dbReference>
<proteinExistence type="predicted"/>
<dbReference type="PANTHER" id="PTHR23138">
    <property type="entry name" value="RAN BINDING PROTEIN"/>
    <property type="match status" value="1"/>
</dbReference>
<dbReference type="Pfam" id="PF00638">
    <property type="entry name" value="Ran_BP1"/>
    <property type="match status" value="2"/>
</dbReference>
<dbReference type="AlphaFoldDB" id="A0A182T3J1"/>
<dbReference type="PROSITE" id="PS50196">
    <property type="entry name" value="RANBD1"/>
    <property type="match status" value="2"/>
</dbReference>
<dbReference type="GO" id="GO:0005737">
    <property type="term" value="C:cytoplasm"/>
    <property type="evidence" value="ECO:0007669"/>
    <property type="project" value="TreeGrafter"/>
</dbReference>
<reference evidence="3" key="2">
    <citation type="submission" date="2020-05" db="UniProtKB">
        <authorList>
            <consortium name="EnsemblMetazoa"/>
        </authorList>
    </citation>
    <scope>IDENTIFICATION</scope>
    <source>
        <strain evidence="3">maculatus3</strain>
    </source>
</reference>
<dbReference type="EnsemblMetazoa" id="AMAM018904-RA">
    <property type="protein sequence ID" value="AMAM018904-PA"/>
    <property type="gene ID" value="AMAM018904"/>
</dbReference>
<feature type="region of interest" description="Disordered" evidence="1">
    <location>
        <begin position="386"/>
        <end position="417"/>
    </location>
</feature>
<dbReference type="SUPFAM" id="SSF50729">
    <property type="entry name" value="PH domain-like"/>
    <property type="match status" value="2"/>
</dbReference>
<dbReference type="VEuPathDB" id="VectorBase:AMAM018904"/>
<dbReference type="Proteomes" id="UP000075901">
    <property type="component" value="Unassembled WGS sequence"/>
</dbReference>
<dbReference type="GO" id="GO:0005096">
    <property type="term" value="F:GTPase activator activity"/>
    <property type="evidence" value="ECO:0007669"/>
    <property type="project" value="TreeGrafter"/>
</dbReference>
<evidence type="ECO:0000259" key="2">
    <source>
        <dbReference type="PROSITE" id="PS50196"/>
    </source>
</evidence>
<dbReference type="Gene3D" id="2.30.29.30">
    <property type="entry name" value="Pleckstrin-homology domain (PH domain)/Phosphotyrosine-binding domain (PTB)"/>
    <property type="match status" value="2"/>
</dbReference>
<reference evidence="4" key="1">
    <citation type="submission" date="2013-09" db="EMBL/GenBank/DDBJ databases">
        <title>The Genome Sequence of Anopheles maculatus species B.</title>
        <authorList>
            <consortium name="The Broad Institute Genomics Platform"/>
            <person name="Neafsey D.E."/>
            <person name="Besansky N."/>
            <person name="Howell P."/>
            <person name="Walton C."/>
            <person name="Young S.K."/>
            <person name="Zeng Q."/>
            <person name="Gargeya S."/>
            <person name="Fitzgerald M."/>
            <person name="Haas B."/>
            <person name="Abouelleil A."/>
            <person name="Allen A.W."/>
            <person name="Alvarado L."/>
            <person name="Arachchi H.M."/>
            <person name="Berlin A.M."/>
            <person name="Chapman S.B."/>
            <person name="Gainer-Dewar J."/>
            <person name="Goldberg J."/>
            <person name="Griggs A."/>
            <person name="Gujja S."/>
            <person name="Hansen M."/>
            <person name="Howarth C."/>
            <person name="Imamovic A."/>
            <person name="Ireland A."/>
            <person name="Larimer J."/>
            <person name="McCowan C."/>
            <person name="Murphy C."/>
            <person name="Pearson M."/>
            <person name="Poon T.W."/>
            <person name="Priest M."/>
            <person name="Roberts A."/>
            <person name="Saif S."/>
            <person name="Shea T."/>
            <person name="Sisk P."/>
            <person name="Sykes S."/>
            <person name="Wortman J."/>
            <person name="Nusbaum C."/>
            <person name="Birren B."/>
        </authorList>
    </citation>
    <scope>NUCLEOTIDE SEQUENCE [LARGE SCALE GENOMIC DNA]</scope>
    <source>
        <strain evidence="4">maculatus3</strain>
    </source>
</reference>
<keyword evidence="4" id="KW-1185">Reference proteome</keyword>
<name>A0A182T3J1_9DIPT</name>
<evidence type="ECO:0000256" key="1">
    <source>
        <dbReference type="SAM" id="MobiDB-lite"/>
    </source>
</evidence>
<evidence type="ECO:0000313" key="3">
    <source>
        <dbReference type="EnsemblMetazoa" id="AMAM018904-PA"/>
    </source>
</evidence>
<feature type="compositionally biased region" description="Low complexity" evidence="1">
    <location>
        <begin position="391"/>
        <end position="417"/>
    </location>
</feature>
<dbReference type="InterPro" id="IPR045255">
    <property type="entry name" value="RanBP1-like"/>
</dbReference>
<evidence type="ECO:0000313" key="4">
    <source>
        <dbReference type="Proteomes" id="UP000075901"/>
    </source>
</evidence>
<organism evidence="3 4">
    <name type="scientific">Anopheles maculatus</name>
    <dbReference type="NCBI Taxonomy" id="74869"/>
    <lineage>
        <taxon>Eukaryota</taxon>
        <taxon>Metazoa</taxon>
        <taxon>Ecdysozoa</taxon>
        <taxon>Arthropoda</taxon>
        <taxon>Hexapoda</taxon>
        <taxon>Insecta</taxon>
        <taxon>Pterygota</taxon>
        <taxon>Neoptera</taxon>
        <taxon>Endopterygota</taxon>
        <taxon>Diptera</taxon>
        <taxon>Nematocera</taxon>
        <taxon>Culicoidea</taxon>
        <taxon>Culicidae</taxon>
        <taxon>Anophelinae</taxon>
        <taxon>Anopheles</taxon>
        <taxon>Anopheles maculatus group</taxon>
    </lineage>
</organism>
<feature type="region of interest" description="Disordered" evidence="1">
    <location>
        <begin position="590"/>
        <end position="629"/>
    </location>
</feature>
<dbReference type="SMART" id="SM00160">
    <property type="entry name" value="RanBD"/>
    <property type="match status" value="2"/>
</dbReference>
<feature type="domain" description="RanBD1" evidence="2">
    <location>
        <begin position="634"/>
        <end position="705"/>
    </location>
</feature>
<protein>
    <recommendedName>
        <fullName evidence="2">RanBD1 domain-containing protein</fullName>
    </recommendedName>
</protein>